<keyword evidence="1 2" id="KW-0732">Signal</keyword>
<keyword evidence="3" id="KW-0238">DNA-binding</keyword>
<comment type="caution">
    <text evidence="3">The sequence shown here is derived from an EMBL/GenBank/DDBJ whole genome shotgun (WGS) entry which is preliminary data.</text>
</comment>
<gene>
    <name evidence="3" type="ORF">DIC32_08510</name>
</gene>
<dbReference type="AlphaFoldDB" id="A0A3D3G1Z2"/>
<dbReference type="PANTHER" id="PTHR36571">
    <property type="entry name" value="PROTEIN YGIW"/>
    <property type="match status" value="1"/>
</dbReference>
<feature type="chain" id="PRO_5017570534" evidence="2">
    <location>
        <begin position="23"/>
        <end position="121"/>
    </location>
</feature>
<dbReference type="EMBL" id="DPXL01000108">
    <property type="protein sequence ID" value="HCM31567.1"/>
    <property type="molecule type" value="Genomic_DNA"/>
</dbReference>
<dbReference type="GO" id="GO:0003677">
    <property type="term" value="F:DNA binding"/>
    <property type="evidence" value="ECO:0007669"/>
    <property type="project" value="UniProtKB-KW"/>
</dbReference>
<name>A0A3D3G1Z2_ACIRA</name>
<organism evidence="3 4">
    <name type="scientific">Acinetobacter radioresistens</name>
    <dbReference type="NCBI Taxonomy" id="40216"/>
    <lineage>
        <taxon>Bacteria</taxon>
        <taxon>Pseudomonadati</taxon>
        <taxon>Pseudomonadota</taxon>
        <taxon>Gammaproteobacteria</taxon>
        <taxon>Moraxellales</taxon>
        <taxon>Moraxellaceae</taxon>
        <taxon>Acinetobacter</taxon>
    </lineage>
</organism>
<dbReference type="PANTHER" id="PTHR36571:SF1">
    <property type="entry name" value="PROTEIN YGIW"/>
    <property type="match status" value="1"/>
</dbReference>
<reference evidence="3 4" key="1">
    <citation type="journal article" date="2018" name="Nat. Biotechnol.">
        <title>A standardized bacterial taxonomy based on genome phylogeny substantially revises the tree of life.</title>
        <authorList>
            <person name="Parks D.H."/>
            <person name="Chuvochina M."/>
            <person name="Waite D.W."/>
            <person name="Rinke C."/>
            <person name="Skarshewski A."/>
            <person name="Chaumeil P.A."/>
            <person name="Hugenholtz P."/>
        </authorList>
    </citation>
    <scope>NUCLEOTIDE SEQUENCE [LARGE SCALE GENOMIC DNA]</scope>
    <source>
        <strain evidence="3">UBA10045</strain>
    </source>
</reference>
<dbReference type="InterPro" id="IPR036700">
    <property type="entry name" value="BOBF_sf"/>
</dbReference>
<dbReference type="SUPFAM" id="SSF101756">
    <property type="entry name" value="Hypothetical protein YgiW"/>
    <property type="match status" value="1"/>
</dbReference>
<dbReference type="NCBIfam" id="NF033674">
    <property type="entry name" value="stress_OB_fold"/>
    <property type="match status" value="1"/>
</dbReference>
<dbReference type="Proteomes" id="UP000262257">
    <property type="component" value="Unassembled WGS sequence"/>
</dbReference>
<dbReference type="InterPro" id="IPR005220">
    <property type="entry name" value="CarO-like"/>
</dbReference>
<feature type="signal peptide" evidence="2">
    <location>
        <begin position="1"/>
        <end position="22"/>
    </location>
</feature>
<protein>
    <submittedName>
        <fullName evidence="3">DNA-binding protein</fullName>
    </submittedName>
</protein>
<dbReference type="Gene3D" id="2.40.50.200">
    <property type="entry name" value="Bacterial OB-fold"/>
    <property type="match status" value="1"/>
</dbReference>
<evidence type="ECO:0000256" key="1">
    <source>
        <dbReference type="ARBA" id="ARBA00022729"/>
    </source>
</evidence>
<accession>A0A3D3G1Z2</accession>
<sequence length="121" mass="13435">MIKLGKIMVTGLISVLSTQIFADTNDQKLINAAIKNKVTVAQAIKAKDETAVTLTGKITRHIKSDHYEFKDSTGTINIEIDDDLATPSQLKPDTKVRIMGEVDTHRYKPTDIDVAKIEILR</sequence>
<dbReference type="Pfam" id="PF04076">
    <property type="entry name" value="BOF"/>
    <property type="match status" value="1"/>
</dbReference>
<proteinExistence type="predicted"/>
<evidence type="ECO:0000256" key="2">
    <source>
        <dbReference type="SAM" id="SignalP"/>
    </source>
</evidence>
<evidence type="ECO:0000313" key="4">
    <source>
        <dbReference type="Proteomes" id="UP000262257"/>
    </source>
</evidence>
<evidence type="ECO:0000313" key="3">
    <source>
        <dbReference type="EMBL" id="HCM31567.1"/>
    </source>
</evidence>